<dbReference type="Gene3D" id="3.40.50.720">
    <property type="entry name" value="NAD(P)-binding Rossmann-like Domain"/>
    <property type="match status" value="1"/>
</dbReference>
<evidence type="ECO:0000313" key="5">
    <source>
        <dbReference type="EMBL" id="AJY48053.1"/>
    </source>
</evidence>
<dbReference type="RefSeq" id="WP_045685011.1">
    <property type="nucleotide sequence ID" value="NZ_CP010803.1"/>
</dbReference>
<reference evidence="5 6" key="1">
    <citation type="journal article" date="2015" name="Genome Announc.">
        <title>Complete genome sequence of Martelella endophytica YC6887, which has antifungal activity associated with a halophyte.</title>
        <authorList>
            <person name="Khan A."/>
            <person name="Khan H."/>
            <person name="Chung E.J."/>
            <person name="Hossain M.T."/>
            <person name="Chung Y.R."/>
        </authorList>
    </citation>
    <scope>NUCLEOTIDE SEQUENCE [LARGE SCALE GENOMIC DNA]</scope>
    <source>
        <strain evidence="5">YC6887</strain>
    </source>
</reference>
<sequence>MLRFGILSTAKIGRNHVIPAITDAESAVLSAVASRDVDRARALADRFGAPHAFGSYEEMLASDTIDAVYIPLPTSQHIEWAIKAADAGKHVLVEKPLALSADDIAPVIAARDRNKVVISEAFMVTYAPVWLKVRELLKEGAIGDLVHVQGAFTYFLKDATNMRNILSLGGGGLPDIGVYPAVTTRFVTEKEPERVQATVRFDDTFGTDIYASVRAEFPGFEMSFYISTQLANRQTMAFHGTKGVIEVVSPFNANVWGEETVLLSNQNHSETTAFRFQDSRQYVREIEGFAKAVAGATDAAFTLENSVKNQKFIDAIYRAGRKDGGWEAV</sequence>
<dbReference type="InterPro" id="IPR036291">
    <property type="entry name" value="NAD(P)-bd_dom_sf"/>
</dbReference>
<dbReference type="PATRIC" id="fig|1486262.3.peg.1793"/>
<dbReference type="STRING" id="1486262.TM49_08660"/>
<gene>
    <name evidence="5" type="ORF">TM49_08660</name>
</gene>
<proteinExistence type="inferred from homology"/>
<dbReference type="OrthoDB" id="9774191at2"/>
<keyword evidence="2" id="KW-0560">Oxidoreductase</keyword>
<evidence type="ECO:0000259" key="3">
    <source>
        <dbReference type="Pfam" id="PF01408"/>
    </source>
</evidence>
<dbReference type="GO" id="GO:0016491">
    <property type="term" value="F:oxidoreductase activity"/>
    <property type="evidence" value="ECO:0007669"/>
    <property type="project" value="UniProtKB-KW"/>
</dbReference>
<dbReference type="EMBL" id="CP010803">
    <property type="protein sequence ID" value="AJY48053.1"/>
    <property type="molecule type" value="Genomic_DNA"/>
</dbReference>
<feature type="domain" description="Gfo/Idh/MocA-like oxidoreductase N-terminal" evidence="3">
    <location>
        <begin position="3"/>
        <end position="120"/>
    </location>
</feature>
<protein>
    <submittedName>
        <fullName evidence="5">Oxidoreductase</fullName>
    </submittedName>
</protein>
<dbReference type="Gene3D" id="3.30.360.10">
    <property type="entry name" value="Dihydrodipicolinate Reductase, domain 2"/>
    <property type="match status" value="1"/>
</dbReference>
<dbReference type="PANTHER" id="PTHR22604">
    <property type="entry name" value="OXIDOREDUCTASES"/>
    <property type="match status" value="1"/>
</dbReference>
<organism evidence="5 6">
    <name type="scientific">Martelella endophytica</name>
    <dbReference type="NCBI Taxonomy" id="1486262"/>
    <lineage>
        <taxon>Bacteria</taxon>
        <taxon>Pseudomonadati</taxon>
        <taxon>Pseudomonadota</taxon>
        <taxon>Alphaproteobacteria</taxon>
        <taxon>Hyphomicrobiales</taxon>
        <taxon>Aurantimonadaceae</taxon>
        <taxon>Martelella</taxon>
    </lineage>
</organism>
<dbReference type="Pfam" id="PF01408">
    <property type="entry name" value="GFO_IDH_MocA"/>
    <property type="match status" value="1"/>
</dbReference>
<evidence type="ECO:0000313" key="6">
    <source>
        <dbReference type="Proteomes" id="UP000032611"/>
    </source>
</evidence>
<evidence type="ECO:0000259" key="4">
    <source>
        <dbReference type="Pfam" id="PF22725"/>
    </source>
</evidence>
<dbReference type="Proteomes" id="UP000032611">
    <property type="component" value="Chromosome"/>
</dbReference>
<accession>A0A0D5LX98</accession>
<dbReference type="SUPFAM" id="SSF55347">
    <property type="entry name" value="Glyceraldehyde-3-phosphate dehydrogenase-like, C-terminal domain"/>
    <property type="match status" value="1"/>
</dbReference>
<dbReference type="HOGENOM" id="CLU_023194_5_0_5"/>
<evidence type="ECO:0000256" key="2">
    <source>
        <dbReference type="ARBA" id="ARBA00023002"/>
    </source>
</evidence>
<keyword evidence="6" id="KW-1185">Reference proteome</keyword>
<feature type="domain" description="GFO/IDH/MocA-like oxidoreductase" evidence="4">
    <location>
        <begin position="130"/>
        <end position="246"/>
    </location>
</feature>
<evidence type="ECO:0000256" key="1">
    <source>
        <dbReference type="ARBA" id="ARBA00010928"/>
    </source>
</evidence>
<dbReference type="KEGG" id="mey:TM49_08660"/>
<dbReference type="GO" id="GO:0000166">
    <property type="term" value="F:nucleotide binding"/>
    <property type="evidence" value="ECO:0007669"/>
    <property type="project" value="InterPro"/>
</dbReference>
<dbReference type="InterPro" id="IPR050984">
    <property type="entry name" value="Gfo/Idh/MocA_domain"/>
</dbReference>
<dbReference type="SUPFAM" id="SSF51735">
    <property type="entry name" value="NAD(P)-binding Rossmann-fold domains"/>
    <property type="match status" value="1"/>
</dbReference>
<dbReference type="InterPro" id="IPR055170">
    <property type="entry name" value="GFO_IDH_MocA-like_dom"/>
</dbReference>
<comment type="similarity">
    <text evidence="1">Belongs to the Gfo/Idh/MocA family.</text>
</comment>
<name>A0A0D5LX98_MAREN</name>
<dbReference type="PANTHER" id="PTHR22604:SF105">
    <property type="entry name" value="TRANS-1,2-DIHYDROBENZENE-1,2-DIOL DEHYDROGENASE"/>
    <property type="match status" value="1"/>
</dbReference>
<dbReference type="InterPro" id="IPR000683">
    <property type="entry name" value="Gfo/Idh/MocA-like_OxRdtase_N"/>
</dbReference>
<dbReference type="Pfam" id="PF22725">
    <property type="entry name" value="GFO_IDH_MocA_C3"/>
    <property type="match status" value="1"/>
</dbReference>
<dbReference type="AlphaFoldDB" id="A0A0D5LX98"/>